<gene>
    <name evidence="2" type="ORF">RDI58_024625</name>
</gene>
<evidence type="ECO:0000313" key="2">
    <source>
        <dbReference type="EMBL" id="KAK6777907.1"/>
    </source>
</evidence>
<dbReference type="InterPro" id="IPR001563">
    <property type="entry name" value="Peptidase_S10"/>
</dbReference>
<dbReference type="EMBL" id="JBANQN010000010">
    <property type="protein sequence ID" value="KAK6777907.1"/>
    <property type="molecule type" value="Genomic_DNA"/>
</dbReference>
<accession>A0AAN8T293</accession>
<organism evidence="2 3">
    <name type="scientific">Solanum bulbocastanum</name>
    <name type="common">Wild potato</name>
    <dbReference type="NCBI Taxonomy" id="147425"/>
    <lineage>
        <taxon>Eukaryota</taxon>
        <taxon>Viridiplantae</taxon>
        <taxon>Streptophyta</taxon>
        <taxon>Embryophyta</taxon>
        <taxon>Tracheophyta</taxon>
        <taxon>Spermatophyta</taxon>
        <taxon>Magnoliopsida</taxon>
        <taxon>eudicotyledons</taxon>
        <taxon>Gunneridae</taxon>
        <taxon>Pentapetalae</taxon>
        <taxon>asterids</taxon>
        <taxon>lamiids</taxon>
        <taxon>Solanales</taxon>
        <taxon>Solanaceae</taxon>
        <taxon>Solanoideae</taxon>
        <taxon>Solaneae</taxon>
        <taxon>Solanum</taxon>
    </lineage>
</organism>
<evidence type="ECO:0000256" key="1">
    <source>
        <dbReference type="ARBA" id="ARBA00009431"/>
    </source>
</evidence>
<dbReference type="AlphaFoldDB" id="A0AAN8T293"/>
<dbReference type="Gene3D" id="3.40.50.1820">
    <property type="entry name" value="alpha/beta hydrolase"/>
    <property type="match status" value="1"/>
</dbReference>
<comment type="similarity">
    <text evidence="1">Belongs to the peptidase S10 family.</text>
</comment>
<proteinExistence type="inferred from homology"/>
<name>A0AAN8T293_SOLBU</name>
<dbReference type="GO" id="GO:0006508">
    <property type="term" value="P:proteolysis"/>
    <property type="evidence" value="ECO:0007669"/>
    <property type="project" value="InterPro"/>
</dbReference>
<evidence type="ECO:0000313" key="3">
    <source>
        <dbReference type="Proteomes" id="UP001371456"/>
    </source>
</evidence>
<dbReference type="GO" id="GO:0004185">
    <property type="term" value="F:serine-type carboxypeptidase activity"/>
    <property type="evidence" value="ECO:0007669"/>
    <property type="project" value="InterPro"/>
</dbReference>
<comment type="caution">
    <text evidence="2">The sequence shown here is derived from an EMBL/GenBank/DDBJ whole genome shotgun (WGS) entry which is preliminary data.</text>
</comment>
<dbReference type="SUPFAM" id="SSF53474">
    <property type="entry name" value="alpha/beta-Hydrolases"/>
    <property type="match status" value="1"/>
</dbReference>
<keyword evidence="3" id="KW-1185">Reference proteome</keyword>
<dbReference type="Pfam" id="PF00450">
    <property type="entry name" value="Peptidase_S10"/>
    <property type="match status" value="1"/>
</dbReference>
<sequence>MTLMLLSGTLTFDYANSSGDFLKLELNSYSWTKVANIIFIDQPAGTGYSDENTSEAFNCSDTLSVTLTYDFLRKGYIQFKAMLKPIDISTSMVERNMLIVWDLFQIRSISPLKQIAMGTTLTLIQITYYV</sequence>
<reference evidence="2 3" key="1">
    <citation type="submission" date="2024-02" db="EMBL/GenBank/DDBJ databases">
        <title>de novo genome assembly of Solanum bulbocastanum strain 11H21.</title>
        <authorList>
            <person name="Hosaka A.J."/>
        </authorList>
    </citation>
    <scope>NUCLEOTIDE SEQUENCE [LARGE SCALE GENOMIC DNA]</scope>
    <source>
        <tissue evidence="2">Young leaves</tissue>
    </source>
</reference>
<dbReference type="Proteomes" id="UP001371456">
    <property type="component" value="Unassembled WGS sequence"/>
</dbReference>
<dbReference type="InterPro" id="IPR029058">
    <property type="entry name" value="AB_hydrolase_fold"/>
</dbReference>
<protein>
    <submittedName>
        <fullName evidence="2">Uncharacterized protein</fullName>
    </submittedName>
</protein>